<dbReference type="AlphaFoldDB" id="A0A218V4E2"/>
<dbReference type="SUPFAM" id="SSF49842">
    <property type="entry name" value="TNF-like"/>
    <property type="match status" value="1"/>
</dbReference>
<keyword evidence="2" id="KW-0812">Transmembrane</keyword>
<dbReference type="PANTHER" id="PTHR17534">
    <property type="entry name" value="OX40 LIGAND"/>
    <property type="match status" value="1"/>
</dbReference>
<dbReference type="EMBL" id="MUZQ01000049">
    <property type="protein sequence ID" value="OWK60955.1"/>
    <property type="molecule type" value="Genomic_DNA"/>
</dbReference>
<evidence type="ECO:0000313" key="4">
    <source>
        <dbReference type="Proteomes" id="UP000197619"/>
    </source>
</evidence>
<keyword evidence="4" id="KW-1185">Reference proteome</keyword>
<dbReference type="GO" id="GO:0006954">
    <property type="term" value="P:inflammatory response"/>
    <property type="evidence" value="ECO:0007669"/>
    <property type="project" value="TreeGrafter"/>
</dbReference>
<dbReference type="Gene3D" id="2.60.120.40">
    <property type="match status" value="1"/>
</dbReference>
<evidence type="ECO:0008006" key="5">
    <source>
        <dbReference type="Google" id="ProtNLM"/>
    </source>
</evidence>
<reference evidence="3 4" key="1">
    <citation type="submission" date="2017-05" db="EMBL/GenBank/DDBJ databases">
        <title>Genome of assembly of the Bengalese finch, Lonchura striata domestica.</title>
        <authorList>
            <person name="Colquitt B.M."/>
            <person name="Brainard M.S."/>
        </authorList>
    </citation>
    <scope>NUCLEOTIDE SEQUENCE [LARGE SCALE GENOMIC DNA]</scope>
    <source>
        <strain evidence="3">White83orange57</strain>
    </source>
</reference>
<feature type="compositionally biased region" description="Basic and acidic residues" evidence="1">
    <location>
        <begin position="1"/>
        <end position="13"/>
    </location>
</feature>
<accession>A0A218V4E2</accession>
<comment type="caution">
    <text evidence="3">The sequence shown here is derived from an EMBL/GenBank/DDBJ whole genome shotgun (WGS) entry which is preliminary data.</text>
</comment>
<dbReference type="InterPro" id="IPR042338">
    <property type="entry name" value="TNFSF4"/>
</dbReference>
<keyword evidence="2" id="KW-0472">Membrane</keyword>
<sequence length="277" mass="30771">MERGAGMERRAGMEGEQDTEAGAGEKLECHREGAEHEWKLWQGGQVRNTLHLVSAVAQWILLLACLIYLGVHFLQPSKVRTQFSPLSAGLFPPIPTTYVTRCFSTLNQSISASITKNMETQSDKVLWTHIRYTGESTEGAAVNLTAEFGPIQVRNGSVVVPCDGLYLVSLRSFIYQPRDGAELKLTLQVTQKTTRSVPWEETVQGSESRVNLSTVLYLFEQDSITLWTSSHANISDLTFSLVLVGFKEAKLHHWTEEKEMDRTLGGAKGLKGKTSIV</sequence>
<evidence type="ECO:0000313" key="3">
    <source>
        <dbReference type="EMBL" id="OWK60955.1"/>
    </source>
</evidence>
<organism evidence="3 4">
    <name type="scientific">Lonchura striata</name>
    <name type="common">white-rumped munia</name>
    <dbReference type="NCBI Taxonomy" id="40157"/>
    <lineage>
        <taxon>Eukaryota</taxon>
        <taxon>Metazoa</taxon>
        <taxon>Chordata</taxon>
        <taxon>Craniata</taxon>
        <taxon>Vertebrata</taxon>
        <taxon>Euteleostomi</taxon>
        <taxon>Archelosauria</taxon>
        <taxon>Archosauria</taxon>
        <taxon>Dinosauria</taxon>
        <taxon>Saurischia</taxon>
        <taxon>Theropoda</taxon>
        <taxon>Coelurosauria</taxon>
        <taxon>Aves</taxon>
        <taxon>Neognathae</taxon>
        <taxon>Neoaves</taxon>
        <taxon>Telluraves</taxon>
        <taxon>Australaves</taxon>
        <taxon>Passeriformes</taxon>
        <taxon>Passeroidea</taxon>
        <taxon>Estrildidae</taxon>
        <taxon>Estrildinae</taxon>
        <taxon>Lonchura</taxon>
    </lineage>
</organism>
<dbReference type="InterPro" id="IPR008983">
    <property type="entry name" value="Tumour_necrosis_fac-like_dom"/>
</dbReference>
<dbReference type="GO" id="GO:0001819">
    <property type="term" value="P:positive regulation of cytokine production"/>
    <property type="evidence" value="ECO:0007669"/>
    <property type="project" value="TreeGrafter"/>
</dbReference>
<name>A0A218V4E2_9PASE</name>
<dbReference type="GO" id="GO:0032813">
    <property type="term" value="F:tumor necrosis factor receptor superfamily binding"/>
    <property type="evidence" value="ECO:0007669"/>
    <property type="project" value="TreeGrafter"/>
</dbReference>
<gene>
    <name evidence="3" type="ORF">RLOC_00013040</name>
</gene>
<dbReference type="GO" id="GO:0005125">
    <property type="term" value="F:cytokine activity"/>
    <property type="evidence" value="ECO:0007669"/>
    <property type="project" value="InterPro"/>
</dbReference>
<proteinExistence type="predicted"/>
<keyword evidence="2" id="KW-1133">Transmembrane helix</keyword>
<evidence type="ECO:0000256" key="1">
    <source>
        <dbReference type="SAM" id="MobiDB-lite"/>
    </source>
</evidence>
<dbReference type="PANTHER" id="PTHR17534:SF4">
    <property type="entry name" value="TUMOR NECROSIS FACTOR LIGAND SUPERFAMILY MEMBER 4"/>
    <property type="match status" value="1"/>
</dbReference>
<evidence type="ECO:0000256" key="2">
    <source>
        <dbReference type="SAM" id="Phobius"/>
    </source>
</evidence>
<feature type="transmembrane region" description="Helical" evidence="2">
    <location>
        <begin position="49"/>
        <end position="71"/>
    </location>
</feature>
<feature type="region of interest" description="Disordered" evidence="1">
    <location>
        <begin position="1"/>
        <end position="23"/>
    </location>
</feature>
<dbReference type="Proteomes" id="UP000197619">
    <property type="component" value="Unassembled WGS sequence"/>
</dbReference>
<dbReference type="GO" id="GO:0042102">
    <property type="term" value="P:positive regulation of T cell proliferation"/>
    <property type="evidence" value="ECO:0007669"/>
    <property type="project" value="TreeGrafter"/>
</dbReference>
<protein>
    <recommendedName>
        <fullName evidence="5">Tumor necrosis factor ligand superfamily member 4</fullName>
    </recommendedName>
</protein>
<dbReference type="GO" id="GO:0005615">
    <property type="term" value="C:extracellular space"/>
    <property type="evidence" value="ECO:0007669"/>
    <property type="project" value="TreeGrafter"/>
</dbReference>